<comment type="caution">
    <text evidence="1">The sequence shown here is derived from an EMBL/GenBank/DDBJ whole genome shotgun (WGS) entry which is preliminary data.</text>
</comment>
<accession>A0A8S3FM55</accession>
<sequence>MSCEQNEILTLPDDLWSYSDDVFYDFVKEYVGEIETEILKIQRIKNVQTLLQVPDVCFIADDMTFMVRAGVRFNIQQFINLLKLQFESRLINVNVGPSATTTPIENKKSDQCLCNLINIDTENNQQESKLFINILLRNLLKNMKRSKNNFQFDPIVMKFSSVFRGLAGRNAYEFIRINMLGSLPSDTTLKNYDENINFQLKECEFRFGQMKDYLGSIKSQYVFSSEDATGVISCVSYDCNTDCFTGFTTLLNNNDLPVINHFKTNSYNQLEQWFEDFDKSTLVNVHLIEPILTDVTLLAHSRPYIISAYGIDNKHSASDVIRRWIYIYNQCKEQNINVVGFSIDCDSRYFKAMRICLGFFSRTPHVDLLTGNDNLLTIDIPSNWRFFF</sequence>
<feature type="non-terminal residue" evidence="1">
    <location>
        <position position="388"/>
    </location>
</feature>
<dbReference type="EMBL" id="CAJOBI010264265">
    <property type="protein sequence ID" value="CAF5127099.1"/>
    <property type="molecule type" value="Genomic_DNA"/>
</dbReference>
<name>A0A8S3FM55_9BILA</name>
<evidence type="ECO:0000313" key="1">
    <source>
        <dbReference type="EMBL" id="CAF5127099.1"/>
    </source>
</evidence>
<reference evidence="1" key="1">
    <citation type="submission" date="2021-02" db="EMBL/GenBank/DDBJ databases">
        <authorList>
            <person name="Nowell W R."/>
        </authorList>
    </citation>
    <scope>NUCLEOTIDE SEQUENCE</scope>
</reference>
<protein>
    <submittedName>
        <fullName evidence="1">Uncharacterized protein</fullName>
    </submittedName>
</protein>
<organism evidence="1 2">
    <name type="scientific">Rotaria magnacalcarata</name>
    <dbReference type="NCBI Taxonomy" id="392030"/>
    <lineage>
        <taxon>Eukaryota</taxon>
        <taxon>Metazoa</taxon>
        <taxon>Spiralia</taxon>
        <taxon>Gnathifera</taxon>
        <taxon>Rotifera</taxon>
        <taxon>Eurotatoria</taxon>
        <taxon>Bdelloidea</taxon>
        <taxon>Philodinida</taxon>
        <taxon>Philodinidae</taxon>
        <taxon>Rotaria</taxon>
    </lineage>
</organism>
<evidence type="ECO:0000313" key="2">
    <source>
        <dbReference type="Proteomes" id="UP000676336"/>
    </source>
</evidence>
<gene>
    <name evidence="1" type="ORF">SMN809_LOCUS62794</name>
</gene>
<proteinExistence type="predicted"/>
<dbReference type="Proteomes" id="UP000676336">
    <property type="component" value="Unassembled WGS sequence"/>
</dbReference>
<dbReference type="AlphaFoldDB" id="A0A8S3FM55"/>